<reference evidence="2" key="2">
    <citation type="submission" date="2022-03" db="EMBL/GenBank/DDBJ databases">
        <title>Genome Encyclopedia of Bacteria and Archaea VI: Functional Genomics of Type Strains.</title>
        <authorList>
            <person name="Whitman W."/>
        </authorList>
    </citation>
    <scope>NUCLEOTIDE SEQUENCE</scope>
    <source>
        <strain evidence="2">HSC-15S17</strain>
    </source>
</reference>
<evidence type="ECO:0000313" key="2">
    <source>
        <dbReference type="EMBL" id="MCP2007086.1"/>
    </source>
</evidence>
<name>A0AA41H9A8_9BURK</name>
<accession>A0AA41H9A8</accession>
<dbReference type="AlphaFoldDB" id="A0AA41H9A8"/>
<dbReference type="Proteomes" id="UP001162889">
    <property type="component" value="Unassembled WGS sequence"/>
</dbReference>
<sequence>MITPTVGRKVWYRPNAYDKLGPGGMQAYGEQPCDATIVAVHSNALVNLAIFDHNGNLHKRTSVTLLQDDAKANEGASYAEWMPYQTTQAAKHAAE</sequence>
<comment type="caution">
    <text evidence="1">The sequence shown here is derived from an EMBL/GenBank/DDBJ whole genome shotgun (WGS) entry which is preliminary data.</text>
</comment>
<keyword evidence="4" id="KW-1185">Reference proteome</keyword>
<dbReference type="RefSeq" id="WP_217942707.1">
    <property type="nucleotide sequence ID" value="NZ_JAHTGR010000006.1"/>
</dbReference>
<evidence type="ECO:0000313" key="4">
    <source>
        <dbReference type="Proteomes" id="UP001162889"/>
    </source>
</evidence>
<evidence type="ECO:0000313" key="3">
    <source>
        <dbReference type="Proteomes" id="UP001155901"/>
    </source>
</evidence>
<reference evidence="1" key="1">
    <citation type="submission" date="2021-07" db="EMBL/GenBank/DDBJ databases">
        <title>Characterization of violacein-producing bacteria and related species.</title>
        <authorList>
            <person name="Wilson H.S."/>
            <person name="De Leon M.E."/>
        </authorList>
    </citation>
    <scope>NUCLEOTIDE SEQUENCE</scope>
    <source>
        <strain evidence="1">HSC-15S17</strain>
    </source>
</reference>
<dbReference type="Proteomes" id="UP001155901">
    <property type="component" value="Unassembled WGS sequence"/>
</dbReference>
<proteinExistence type="predicted"/>
<gene>
    <name evidence="1" type="ORF">KVP70_13310</name>
    <name evidence="2" type="ORF">L1274_000774</name>
</gene>
<evidence type="ECO:0000313" key="1">
    <source>
        <dbReference type="EMBL" id="MBV6321920.1"/>
    </source>
</evidence>
<protein>
    <submittedName>
        <fullName evidence="1">Uncharacterized protein</fullName>
    </submittedName>
</protein>
<organism evidence="1 3">
    <name type="scientific">Duganella violaceipulchra</name>
    <dbReference type="NCBI Taxonomy" id="2849652"/>
    <lineage>
        <taxon>Bacteria</taxon>
        <taxon>Pseudomonadati</taxon>
        <taxon>Pseudomonadota</taxon>
        <taxon>Betaproteobacteria</taxon>
        <taxon>Burkholderiales</taxon>
        <taxon>Oxalobacteraceae</taxon>
        <taxon>Telluria group</taxon>
        <taxon>Duganella</taxon>
    </lineage>
</organism>
<dbReference type="EMBL" id="JAHTGR010000006">
    <property type="protein sequence ID" value="MBV6321920.1"/>
    <property type="molecule type" value="Genomic_DNA"/>
</dbReference>
<dbReference type="EMBL" id="JALJZU010000001">
    <property type="protein sequence ID" value="MCP2007086.1"/>
    <property type="molecule type" value="Genomic_DNA"/>
</dbReference>